<name>A0A6J6UAU8_9ZZZZ</name>
<protein>
    <submittedName>
        <fullName evidence="2">Unannotated protein</fullName>
    </submittedName>
</protein>
<evidence type="ECO:0000256" key="1">
    <source>
        <dbReference type="SAM" id="MobiDB-lite"/>
    </source>
</evidence>
<dbReference type="EMBL" id="CAEZZF010000078">
    <property type="protein sequence ID" value="CAB4756254.1"/>
    <property type="molecule type" value="Genomic_DNA"/>
</dbReference>
<proteinExistence type="predicted"/>
<evidence type="ECO:0000313" key="2">
    <source>
        <dbReference type="EMBL" id="CAB4756254.1"/>
    </source>
</evidence>
<sequence>MDVIANSSRAPTTTVFVMGSIFNTKRGEPSAVGTVSPKPLRWPIVYVYAPLCSPILVPLWSTMGPTSLPKRSRNHPALSPDGTKQMS</sequence>
<gene>
    <name evidence="2" type="ORF">UFOPK2837_00887</name>
</gene>
<reference evidence="2" key="1">
    <citation type="submission" date="2020-05" db="EMBL/GenBank/DDBJ databases">
        <authorList>
            <person name="Chiriac C."/>
            <person name="Salcher M."/>
            <person name="Ghai R."/>
            <person name="Kavagutti S V."/>
        </authorList>
    </citation>
    <scope>NUCLEOTIDE SEQUENCE</scope>
</reference>
<feature type="region of interest" description="Disordered" evidence="1">
    <location>
        <begin position="66"/>
        <end position="87"/>
    </location>
</feature>
<accession>A0A6J6UAU8</accession>
<organism evidence="2">
    <name type="scientific">freshwater metagenome</name>
    <dbReference type="NCBI Taxonomy" id="449393"/>
    <lineage>
        <taxon>unclassified sequences</taxon>
        <taxon>metagenomes</taxon>
        <taxon>ecological metagenomes</taxon>
    </lineage>
</organism>
<dbReference type="AlphaFoldDB" id="A0A6J6UAU8"/>